<keyword evidence="2" id="KW-1185">Reference proteome</keyword>
<gene>
    <name evidence="1" type="ORF">DCAF_LOCUS25887</name>
</gene>
<sequence>SSYRKRDKIIVSGGREGDKATTSDMWRFDWLLSHEEELRAVMMEFGWSLVASWNDDVV</sequence>
<evidence type="ECO:0000313" key="2">
    <source>
        <dbReference type="Proteomes" id="UP001314170"/>
    </source>
</evidence>
<feature type="non-terminal residue" evidence="1">
    <location>
        <position position="1"/>
    </location>
</feature>
<dbReference type="AlphaFoldDB" id="A0AAV1SNP3"/>
<proteinExistence type="predicted"/>
<evidence type="ECO:0000313" key="1">
    <source>
        <dbReference type="EMBL" id="CAK7355627.1"/>
    </source>
</evidence>
<organism evidence="1 2">
    <name type="scientific">Dovyalis caffra</name>
    <dbReference type="NCBI Taxonomy" id="77055"/>
    <lineage>
        <taxon>Eukaryota</taxon>
        <taxon>Viridiplantae</taxon>
        <taxon>Streptophyta</taxon>
        <taxon>Embryophyta</taxon>
        <taxon>Tracheophyta</taxon>
        <taxon>Spermatophyta</taxon>
        <taxon>Magnoliopsida</taxon>
        <taxon>eudicotyledons</taxon>
        <taxon>Gunneridae</taxon>
        <taxon>Pentapetalae</taxon>
        <taxon>rosids</taxon>
        <taxon>fabids</taxon>
        <taxon>Malpighiales</taxon>
        <taxon>Salicaceae</taxon>
        <taxon>Flacourtieae</taxon>
        <taxon>Dovyalis</taxon>
    </lineage>
</organism>
<reference evidence="1 2" key="1">
    <citation type="submission" date="2024-01" db="EMBL/GenBank/DDBJ databases">
        <authorList>
            <person name="Waweru B."/>
        </authorList>
    </citation>
    <scope>NUCLEOTIDE SEQUENCE [LARGE SCALE GENOMIC DNA]</scope>
</reference>
<dbReference type="EMBL" id="CAWUPB010001195">
    <property type="protein sequence ID" value="CAK7355627.1"/>
    <property type="molecule type" value="Genomic_DNA"/>
</dbReference>
<accession>A0AAV1SNP3</accession>
<protein>
    <submittedName>
        <fullName evidence="1">Uncharacterized protein</fullName>
    </submittedName>
</protein>
<feature type="non-terminal residue" evidence="1">
    <location>
        <position position="58"/>
    </location>
</feature>
<comment type="caution">
    <text evidence="1">The sequence shown here is derived from an EMBL/GenBank/DDBJ whole genome shotgun (WGS) entry which is preliminary data.</text>
</comment>
<name>A0AAV1SNP3_9ROSI</name>
<dbReference type="Proteomes" id="UP001314170">
    <property type="component" value="Unassembled WGS sequence"/>
</dbReference>